<feature type="domain" description="ChsH2 C-terminal OB-fold" evidence="1">
    <location>
        <begin position="56"/>
        <end position="121"/>
    </location>
</feature>
<evidence type="ECO:0000313" key="4">
    <source>
        <dbReference type="Proteomes" id="UP000525298"/>
    </source>
</evidence>
<dbReference type="RefSeq" id="WP_181552600.1">
    <property type="nucleotide sequence ID" value="NZ_JACDUS010000014.1"/>
</dbReference>
<dbReference type="SUPFAM" id="SSF50249">
    <property type="entry name" value="Nucleic acid-binding proteins"/>
    <property type="match status" value="1"/>
</dbReference>
<dbReference type="InterPro" id="IPR022002">
    <property type="entry name" value="ChsH2_Znr"/>
</dbReference>
<gene>
    <name evidence="3" type="ORF">HNR65_003342</name>
</gene>
<dbReference type="AlphaFoldDB" id="A0A7W0CC13"/>
<dbReference type="PANTHER" id="PTHR34075:SF5">
    <property type="entry name" value="BLR3430 PROTEIN"/>
    <property type="match status" value="1"/>
</dbReference>
<proteinExistence type="predicted"/>
<accession>A0A7W0CC13</accession>
<sequence>MSEYNKPLPLVTELSKHFYDGCKQGELLYQKCDDCGQIVFYPKELCPACMGRRLSWRKSNGKGKIYTFTVTYDAAPPEFATDVPYALALIDVDEGFRMMSNIVECDFDKLRCEMPVEVVFDQITPDIALPKFRPSEPDEQ</sequence>
<feature type="domain" description="ChsH2 rubredoxin-like zinc ribbon" evidence="2">
    <location>
        <begin position="20"/>
        <end position="52"/>
    </location>
</feature>
<dbReference type="Pfam" id="PF12172">
    <property type="entry name" value="zf-ChsH2"/>
    <property type="match status" value="1"/>
</dbReference>
<dbReference type="InterPro" id="IPR012340">
    <property type="entry name" value="NA-bd_OB-fold"/>
</dbReference>
<dbReference type="InterPro" id="IPR002878">
    <property type="entry name" value="ChsH2_C"/>
</dbReference>
<name>A0A7W0CC13_9BACT</name>
<evidence type="ECO:0000259" key="1">
    <source>
        <dbReference type="Pfam" id="PF01796"/>
    </source>
</evidence>
<dbReference type="EMBL" id="JACDUS010000014">
    <property type="protein sequence ID" value="MBA2882986.1"/>
    <property type="molecule type" value="Genomic_DNA"/>
</dbReference>
<evidence type="ECO:0000313" key="3">
    <source>
        <dbReference type="EMBL" id="MBA2882986.1"/>
    </source>
</evidence>
<reference evidence="3 4" key="1">
    <citation type="submission" date="2020-07" db="EMBL/GenBank/DDBJ databases">
        <title>Genomic Encyclopedia of Type Strains, Phase IV (KMG-IV): sequencing the most valuable type-strain genomes for metagenomic binning, comparative biology and taxonomic classification.</title>
        <authorList>
            <person name="Goeker M."/>
        </authorList>
    </citation>
    <scope>NUCLEOTIDE SEQUENCE [LARGE SCALE GENOMIC DNA]</scope>
    <source>
        <strain evidence="3 4">DSM 17721</strain>
    </source>
</reference>
<dbReference type="Pfam" id="PF01796">
    <property type="entry name" value="OB_ChsH2_C"/>
    <property type="match status" value="1"/>
</dbReference>
<comment type="caution">
    <text evidence="3">The sequence shown here is derived from an EMBL/GenBank/DDBJ whole genome shotgun (WGS) entry which is preliminary data.</text>
</comment>
<dbReference type="Gene3D" id="6.10.30.10">
    <property type="match status" value="1"/>
</dbReference>
<evidence type="ECO:0000259" key="2">
    <source>
        <dbReference type="Pfam" id="PF12172"/>
    </source>
</evidence>
<organism evidence="3 4">
    <name type="scientific">Desulfosalsimonas propionicica</name>
    <dbReference type="NCBI Taxonomy" id="332175"/>
    <lineage>
        <taxon>Bacteria</taxon>
        <taxon>Pseudomonadati</taxon>
        <taxon>Thermodesulfobacteriota</taxon>
        <taxon>Desulfobacteria</taxon>
        <taxon>Desulfobacterales</taxon>
        <taxon>Desulfosalsimonadaceae</taxon>
        <taxon>Desulfosalsimonas</taxon>
    </lineage>
</organism>
<protein>
    <recommendedName>
        <fullName evidence="5">DNA-binding protein</fullName>
    </recommendedName>
</protein>
<dbReference type="PANTHER" id="PTHR34075">
    <property type="entry name" value="BLR3430 PROTEIN"/>
    <property type="match status" value="1"/>
</dbReference>
<keyword evidence="4" id="KW-1185">Reference proteome</keyword>
<evidence type="ECO:0008006" key="5">
    <source>
        <dbReference type="Google" id="ProtNLM"/>
    </source>
</evidence>
<dbReference type="Proteomes" id="UP000525298">
    <property type="component" value="Unassembled WGS sequence"/>
</dbReference>
<dbReference type="InterPro" id="IPR052513">
    <property type="entry name" value="Thioester_dehydratase-like"/>
</dbReference>